<keyword evidence="2" id="KW-1185">Reference proteome</keyword>
<organism evidence="1 2">
    <name type="scientific">Mycena albidolilacea</name>
    <dbReference type="NCBI Taxonomy" id="1033008"/>
    <lineage>
        <taxon>Eukaryota</taxon>
        <taxon>Fungi</taxon>
        <taxon>Dikarya</taxon>
        <taxon>Basidiomycota</taxon>
        <taxon>Agaricomycotina</taxon>
        <taxon>Agaricomycetes</taxon>
        <taxon>Agaricomycetidae</taxon>
        <taxon>Agaricales</taxon>
        <taxon>Marasmiineae</taxon>
        <taxon>Mycenaceae</taxon>
        <taxon>Mycena</taxon>
    </lineage>
</organism>
<dbReference type="Proteomes" id="UP001218218">
    <property type="component" value="Unassembled WGS sequence"/>
</dbReference>
<dbReference type="AlphaFoldDB" id="A0AAD6Z2K3"/>
<gene>
    <name evidence="1" type="ORF">DFH08DRAFT_825266</name>
</gene>
<evidence type="ECO:0000313" key="1">
    <source>
        <dbReference type="EMBL" id="KAJ7304906.1"/>
    </source>
</evidence>
<dbReference type="EMBL" id="JARIHO010000098">
    <property type="protein sequence ID" value="KAJ7304906.1"/>
    <property type="molecule type" value="Genomic_DNA"/>
</dbReference>
<proteinExistence type="predicted"/>
<comment type="caution">
    <text evidence="1">The sequence shown here is derived from an EMBL/GenBank/DDBJ whole genome shotgun (WGS) entry which is preliminary data.</text>
</comment>
<name>A0AAD6Z2K3_9AGAR</name>
<evidence type="ECO:0000313" key="2">
    <source>
        <dbReference type="Proteomes" id="UP001218218"/>
    </source>
</evidence>
<accession>A0AAD6Z2K3</accession>
<reference evidence="1" key="1">
    <citation type="submission" date="2023-03" db="EMBL/GenBank/DDBJ databases">
        <title>Massive genome expansion in bonnet fungi (Mycena s.s.) driven by repeated elements and novel gene families across ecological guilds.</title>
        <authorList>
            <consortium name="Lawrence Berkeley National Laboratory"/>
            <person name="Harder C.B."/>
            <person name="Miyauchi S."/>
            <person name="Viragh M."/>
            <person name="Kuo A."/>
            <person name="Thoen E."/>
            <person name="Andreopoulos B."/>
            <person name="Lu D."/>
            <person name="Skrede I."/>
            <person name="Drula E."/>
            <person name="Henrissat B."/>
            <person name="Morin E."/>
            <person name="Kohler A."/>
            <person name="Barry K."/>
            <person name="LaButti K."/>
            <person name="Morin E."/>
            <person name="Salamov A."/>
            <person name="Lipzen A."/>
            <person name="Mereny Z."/>
            <person name="Hegedus B."/>
            <person name="Baldrian P."/>
            <person name="Stursova M."/>
            <person name="Weitz H."/>
            <person name="Taylor A."/>
            <person name="Grigoriev I.V."/>
            <person name="Nagy L.G."/>
            <person name="Martin F."/>
            <person name="Kauserud H."/>
        </authorList>
    </citation>
    <scope>NUCLEOTIDE SEQUENCE</scope>
    <source>
        <strain evidence="1">CBHHK002</strain>
    </source>
</reference>
<protein>
    <submittedName>
        <fullName evidence="1">Uncharacterized protein</fullName>
    </submittedName>
</protein>
<sequence>MGGIVETSTSAIGYLQEMGVLSGCFILEKPMQAVVCRFAIGEVRQFDIWDVGPSPNQHESHTGHPKYERRGPHVMVKSSRKHREIHTESPPRLWCRENWKMIQIHRLERKPSSGNAVFGIQSELLWVELVRNVGRIEYCKGVKDILTRATLGAGSVSELLENRPLYVLLLQHTCTPGAHLVTPNLLSLCIILFGLVTPAGTDFT</sequence>